<dbReference type="Proteomes" id="UP000032430">
    <property type="component" value="Chromosome I"/>
</dbReference>
<dbReference type="Gene3D" id="3.20.20.100">
    <property type="entry name" value="NADP-dependent oxidoreductase domain"/>
    <property type="match status" value="1"/>
</dbReference>
<feature type="domain" description="NADP-dependent oxidoreductase" evidence="1">
    <location>
        <begin position="20"/>
        <end position="278"/>
    </location>
</feature>
<gene>
    <name evidence="2" type="ORF">LFA_2278</name>
</gene>
<dbReference type="GO" id="GO:0016491">
    <property type="term" value="F:oxidoreductase activity"/>
    <property type="evidence" value="ECO:0007669"/>
    <property type="project" value="UniProtKB-KW"/>
</dbReference>
<name>A0A098G5B4_9GAMM</name>
<accession>A0A098G5B4</accession>
<dbReference type="PANTHER" id="PTHR43827">
    <property type="entry name" value="2,5-DIKETO-D-GLUCONIC ACID REDUCTASE"/>
    <property type="match status" value="1"/>
</dbReference>
<dbReference type="PANTHER" id="PTHR43827:SF8">
    <property type="entry name" value="ALDO_KETO REDUCTASE FAMILY PROTEIN"/>
    <property type="match status" value="1"/>
</dbReference>
<proteinExistence type="predicted"/>
<dbReference type="InterPro" id="IPR020471">
    <property type="entry name" value="AKR"/>
</dbReference>
<dbReference type="PRINTS" id="PR00069">
    <property type="entry name" value="ALDKETRDTASE"/>
</dbReference>
<dbReference type="InterPro" id="IPR036812">
    <property type="entry name" value="NAD(P)_OxRdtase_dom_sf"/>
</dbReference>
<dbReference type="EC" id="1.-.-.-" evidence="2"/>
<evidence type="ECO:0000313" key="2">
    <source>
        <dbReference type="EMBL" id="CEG57652.1"/>
    </source>
</evidence>
<dbReference type="InterPro" id="IPR023210">
    <property type="entry name" value="NADP_OxRdtase_dom"/>
</dbReference>
<keyword evidence="2" id="KW-0560">Oxidoreductase</keyword>
<dbReference type="HOGENOM" id="CLU_023205_10_1_6"/>
<evidence type="ECO:0000313" key="3">
    <source>
        <dbReference type="Proteomes" id="UP000032430"/>
    </source>
</evidence>
<dbReference type="RefSeq" id="WP_045096112.1">
    <property type="nucleotide sequence ID" value="NZ_LN614827.1"/>
</dbReference>
<reference evidence="3" key="1">
    <citation type="submission" date="2014-09" db="EMBL/GenBank/DDBJ databases">
        <authorList>
            <person name="Gomez-Valero L."/>
        </authorList>
    </citation>
    <scope>NUCLEOTIDE SEQUENCE [LARGE SCALE GENOMIC DNA]</scope>
    <source>
        <strain evidence="3">ATCC700992</strain>
    </source>
</reference>
<dbReference type="AlphaFoldDB" id="A0A098G5B4"/>
<dbReference type="CDD" id="cd19071">
    <property type="entry name" value="AKR_AKR1-5-like"/>
    <property type="match status" value="1"/>
</dbReference>
<dbReference type="STRING" id="1212491.LFA_2278"/>
<protein>
    <submittedName>
        <fullName evidence="2">D-xylose reductase III</fullName>
        <ecNumber evidence="2">1.-.-.-</ecNumber>
    </submittedName>
</protein>
<keyword evidence="3" id="KW-1185">Reference proteome</keyword>
<dbReference type="Pfam" id="PF00248">
    <property type="entry name" value="Aldo_ket_red"/>
    <property type="match status" value="1"/>
</dbReference>
<dbReference type="EMBL" id="LN614827">
    <property type="protein sequence ID" value="CEG57652.1"/>
    <property type="molecule type" value="Genomic_DNA"/>
</dbReference>
<dbReference type="KEGG" id="lfa:LFA_2278"/>
<dbReference type="OrthoDB" id="9804790at2"/>
<sequence>MNIKQNDTSTTPPILYGTAWKEDDTKRLVLQALNSGFRGIDTANQRRHYFEEAVGDAIDQFLTTSQKTRSDLFLQTKFTSVHGQDHRKPYDEFDSLTNQVKQSFASSLEHLQTDYIDAYILHGPSLSHGIIDADLEIWQAMEELVCSRKVKFLGISNVNMAQVEELYRKVSIKPSFIQNRCFAITQWDQDVRTFSQKNKIIYQGFSLLTANQRYLLNPHMQSLAVKYDKTIPQIIFRFANQVGILPLTGTTNQQHMDNDLNIYDFELTQEEIQYIENIGL</sequence>
<dbReference type="SUPFAM" id="SSF51430">
    <property type="entry name" value="NAD(P)-linked oxidoreductase"/>
    <property type="match status" value="1"/>
</dbReference>
<evidence type="ECO:0000259" key="1">
    <source>
        <dbReference type="Pfam" id="PF00248"/>
    </source>
</evidence>
<organism evidence="2 3">
    <name type="scientific">Legionella fallonii LLAP-10</name>
    <dbReference type="NCBI Taxonomy" id="1212491"/>
    <lineage>
        <taxon>Bacteria</taxon>
        <taxon>Pseudomonadati</taxon>
        <taxon>Pseudomonadota</taxon>
        <taxon>Gammaproteobacteria</taxon>
        <taxon>Legionellales</taxon>
        <taxon>Legionellaceae</taxon>
        <taxon>Legionella</taxon>
    </lineage>
</organism>